<dbReference type="InterPro" id="IPR037407">
    <property type="entry name" value="MLP_fam"/>
</dbReference>
<name>A0ABN2R7X4_9PSEU</name>
<keyword evidence="3" id="KW-1185">Reference proteome</keyword>
<sequence length="70" mass="8090">MTNPFETADAEFVVLVNAENQHSIWPDFVEVPQGWETVYGPDARQTCLDYIEENWTDMRPQSLIDAQRSS</sequence>
<proteinExistence type="predicted"/>
<protein>
    <submittedName>
        <fullName evidence="2">MbtH family protein</fullName>
    </submittedName>
</protein>
<evidence type="ECO:0000313" key="2">
    <source>
        <dbReference type="EMBL" id="GAA1964827.1"/>
    </source>
</evidence>
<dbReference type="PANTHER" id="PTHR38444:SF1">
    <property type="entry name" value="ENTEROBACTIN BIOSYNTHESIS PROTEIN YBDZ"/>
    <property type="match status" value="1"/>
</dbReference>
<evidence type="ECO:0000313" key="3">
    <source>
        <dbReference type="Proteomes" id="UP001501116"/>
    </source>
</evidence>
<dbReference type="EMBL" id="BAAANN010000015">
    <property type="protein sequence ID" value="GAA1964827.1"/>
    <property type="molecule type" value="Genomic_DNA"/>
</dbReference>
<dbReference type="InterPro" id="IPR005153">
    <property type="entry name" value="MbtH-like_dom"/>
</dbReference>
<dbReference type="RefSeq" id="WP_344420901.1">
    <property type="nucleotide sequence ID" value="NZ_BAAANN010000015.1"/>
</dbReference>
<evidence type="ECO:0000259" key="1">
    <source>
        <dbReference type="SMART" id="SM00923"/>
    </source>
</evidence>
<comment type="caution">
    <text evidence="2">The sequence shown here is derived from an EMBL/GenBank/DDBJ whole genome shotgun (WGS) entry which is preliminary data.</text>
</comment>
<feature type="domain" description="MbtH-like" evidence="1">
    <location>
        <begin position="3"/>
        <end position="53"/>
    </location>
</feature>
<dbReference type="Gene3D" id="3.90.820.10">
    <property type="entry name" value="Structural Genomics, Unknown Function 30-nov-00 1gh9 Mol_id"/>
    <property type="match status" value="1"/>
</dbReference>
<dbReference type="SMART" id="SM00923">
    <property type="entry name" value="MbtH"/>
    <property type="match status" value="1"/>
</dbReference>
<reference evidence="2 3" key="1">
    <citation type="journal article" date="2019" name="Int. J. Syst. Evol. Microbiol.">
        <title>The Global Catalogue of Microorganisms (GCM) 10K type strain sequencing project: providing services to taxonomists for standard genome sequencing and annotation.</title>
        <authorList>
            <consortium name="The Broad Institute Genomics Platform"/>
            <consortium name="The Broad Institute Genome Sequencing Center for Infectious Disease"/>
            <person name="Wu L."/>
            <person name="Ma J."/>
        </authorList>
    </citation>
    <scope>NUCLEOTIDE SEQUENCE [LARGE SCALE GENOMIC DNA]</scope>
    <source>
        <strain evidence="2 3">JCM 14545</strain>
    </source>
</reference>
<dbReference type="PANTHER" id="PTHR38444">
    <property type="entry name" value="ENTEROBACTIN BIOSYNTHESIS PROTEIN YBDZ"/>
    <property type="match status" value="1"/>
</dbReference>
<organism evidence="2 3">
    <name type="scientific">Amycolatopsis minnesotensis</name>
    <dbReference type="NCBI Taxonomy" id="337894"/>
    <lineage>
        <taxon>Bacteria</taxon>
        <taxon>Bacillati</taxon>
        <taxon>Actinomycetota</taxon>
        <taxon>Actinomycetes</taxon>
        <taxon>Pseudonocardiales</taxon>
        <taxon>Pseudonocardiaceae</taxon>
        <taxon>Amycolatopsis</taxon>
    </lineage>
</organism>
<accession>A0ABN2R7X4</accession>
<dbReference type="Proteomes" id="UP001501116">
    <property type="component" value="Unassembled WGS sequence"/>
</dbReference>
<dbReference type="Pfam" id="PF03621">
    <property type="entry name" value="MbtH"/>
    <property type="match status" value="1"/>
</dbReference>
<gene>
    <name evidence="2" type="ORF">GCM10009754_41010</name>
</gene>
<dbReference type="InterPro" id="IPR038020">
    <property type="entry name" value="MbtH-like_sf"/>
</dbReference>
<dbReference type="SUPFAM" id="SSF160582">
    <property type="entry name" value="MbtH-like"/>
    <property type="match status" value="1"/>
</dbReference>